<dbReference type="InterPro" id="IPR011333">
    <property type="entry name" value="SKP1/BTB/POZ_sf"/>
</dbReference>
<dbReference type="EMBL" id="JAEHOD010000006">
    <property type="protein sequence ID" value="KAG2452106.1"/>
    <property type="molecule type" value="Genomic_DNA"/>
</dbReference>
<protein>
    <recommendedName>
        <fullName evidence="3">BTB domain-containing protein</fullName>
    </recommendedName>
</protein>
<evidence type="ECO:0008006" key="3">
    <source>
        <dbReference type="Google" id="ProtNLM"/>
    </source>
</evidence>
<organism evidence="1 2">
    <name type="scientific">Chlamydomonas schloesseri</name>
    <dbReference type="NCBI Taxonomy" id="2026947"/>
    <lineage>
        <taxon>Eukaryota</taxon>
        <taxon>Viridiplantae</taxon>
        <taxon>Chlorophyta</taxon>
        <taxon>core chlorophytes</taxon>
        <taxon>Chlorophyceae</taxon>
        <taxon>CS clade</taxon>
        <taxon>Chlamydomonadales</taxon>
        <taxon>Chlamydomonadaceae</taxon>
        <taxon>Chlamydomonas</taxon>
    </lineage>
</organism>
<proteinExistence type="predicted"/>
<name>A0A836B9U3_9CHLO</name>
<keyword evidence="2" id="KW-1185">Reference proteome</keyword>
<dbReference type="OrthoDB" id="539088at2759"/>
<gene>
    <name evidence="1" type="ORF">HYH02_003140</name>
</gene>
<evidence type="ECO:0000313" key="1">
    <source>
        <dbReference type="EMBL" id="KAG2452106.1"/>
    </source>
</evidence>
<evidence type="ECO:0000313" key="2">
    <source>
        <dbReference type="Proteomes" id="UP000613740"/>
    </source>
</evidence>
<comment type="caution">
    <text evidence="1">The sequence shown here is derived from an EMBL/GenBank/DDBJ whole genome shotgun (WGS) entry which is preliminary data.</text>
</comment>
<dbReference type="AlphaFoldDB" id="A0A836B9U3"/>
<dbReference type="CDD" id="cd14733">
    <property type="entry name" value="BACK"/>
    <property type="match status" value="1"/>
</dbReference>
<sequence length="293" mass="31560">MGVGPEELLAGVDAILVPSGYLWPRSDYWIDKLDEKAEEAGALVTEEMIALANILVTLQFSDVPPKGLQQPQKQLTVDRAVLWHASRVLRNVFEDTAAGRDGSTVSSSHGGCSSPAAAVLRLSGDRPEDWEVALRLLQASGEVLSLITWDNVTQLCRLADKYDIPRLRSDCLWFLSANASKLSLHEPLTSPQNLLHAASLAERYLSQVSRGAEPISNSRLDAVIGNLAPSGGARIEYTHCLWNAQDPSSSLQLLKLARCDQYAAVIAPGVQARIQAGVLDALASAIRVCTAAN</sequence>
<dbReference type="Proteomes" id="UP000613740">
    <property type="component" value="Unassembled WGS sequence"/>
</dbReference>
<reference evidence="1" key="1">
    <citation type="journal article" date="2020" name="bioRxiv">
        <title>Comparative genomics of Chlamydomonas.</title>
        <authorList>
            <person name="Craig R.J."/>
            <person name="Hasan A.R."/>
            <person name="Ness R.W."/>
            <person name="Keightley P.D."/>
        </authorList>
    </citation>
    <scope>NUCLEOTIDE SEQUENCE</scope>
    <source>
        <strain evidence="1">CCAP 11/173</strain>
    </source>
</reference>
<dbReference type="Gene3D" id="3.30.710.10">
    <property type="entry name" value="Potassium Channel Kv1.1, Chain A"/>
    <property type="match status" value="1"/>
</dbReference>
<accession>A0A836B9U3</accession>